<dbReference type="EMBL" id="JAALLS010000004">
    <property type="protein sequence ID" value="NGP87571.1"/>
    <property type="molecule type" value="Genomic_DNA"/>
</dbReference>
<dbReference type="InterPro" id="IPR053842">
    <property type="entry name" value="NikA-like"/>
</dbReference>
<dbReference type="RefSeq" id="WP_165266456.1">
    <property type="nucleotide sequence ID" value="NZ_JAALLS010000004.1"/>
</dbReference>
<evidence type="ECO:0000313" key="1">
    <source>
        <dbReference type="EMBL" id="NGP87571.1"/>
    </source>
</evidence>
<dbReference type="AlphaFoldDB" id="A0A6M1T6C2"/>
<sequence>MQDNGDDDKVDQQMKIYVTKDEKLELVDMADTIGMSFSSFARAVLLDYEIEEQPVELHRIRHEINKIGVNINQLAKVANQEGKLPSMAELIEISDFLKEKAQEI</sequence>
<name>A0A6M1T6C2_9BACT</name>
<evidence type="ECO:0000313" key="2">
    <source>
        <dbReference type="Proteomes" id="UP000479132"/>
    </source>
</evidence>
<comment type="caution">
    <text evidence="1">The sequence shown here is derived from an EMBL/GenBank/DDBJ whole genome shotgun (WGS) entry which is preliminary data.</text>
</comment>
<keyword evidence="2" id="KW-1185">Reference proteome</keyword>
<accession>A0A6M1T6C2</accession>
<dbReference type="Proteomes" id="UP000479132">
    <property type="component" value="Unassembled WGS sequence"/>
</dbReference>
<gene>
    <name evidence="1" type="primary">mobC</name>
    <name evidence="1" type="ORF">G3569_04330</name>
</gene>
<organism evidence="1 2">
    <name type="scientific">Fodinibius halophilus</name>
    <dbReference type="NCBI Taxonomy" id="1736908"/>
    <lineage>
        <taxon>Bacteria</taxon>
        <taxon>Pseudomonadati</taxon>
        <taxon>Balneolota</taxon>
        <taxon>Balneolia</taxon>
        <taxon>Balneolales</taxon>
        <taxon>Balneolaceae</taxon>
        <taxon>Fodinibius</taxon>
    </lineage>
</organism>
<dbReference type="Pfam" id="PF21983">
    <property type="entry name" value="NikA-like"/>
    <property type="match status" value="1"/>
</dbReference>
<reference evidence="1 2" key="1">
    <citation type="submission" date="2020-02" db="EMBL/GenBank/DDBJ databases">
        <title>Aliifodinibius halophilus 2W32, complete genome.</title>
        <authorList>
            <person name="Li Y."/>
            <person name="Wu S."/>
        </authorList>
    </citation>
    <scope>NUCLEOTIDE SEQUENCE [LARGE SCALE GENOMIC DNA]</scope>
    <source>
        <strain evidence="1 2">2W32</strain>
    </source>
</reference>
<proteinExistence type="predicted"/>
<protein>
    <submittedName>
        <fullName evidence="1">Plasmid mobilization relaxosome protein MobC</fullName>
    </submittedName>
</protein>